<proteinExistence type="predicted"/>
<evidence type="ECO:0000313" key="2">
    <source>
        <dbReference type="EMBL" id="CAE0825809.1"/>
    </source>
</evidence>
<organism evidence="2">
    <name type="scientific">Eutreptiella gymnastica</name>
    <dbReference type="NCBI Taxonomy" id="73025"/>
    <lineage>
        <taxon>Eukaryota</taxon>
        <taxon>Discoba</taxon>
        <taxon>Euglenozoa</taxon>
        <taxon>Euglenida</taxon>
        <taxon>Spirocuta</taxon>
        <taxon>Euglenophyceae</taxon>
        <taxon>Eutreptiales</taxon>
        <taxon>Eutreptiaceae</taxon>
        <taxon>Eutreptiella</taxon>
    </lineage>
</organism>
<gene>
    <name evidence="2" type="ORF">EGYM00163_LOCUS37061</name>
</gene>
<accession>A0A7S4G5D1</accession>
<dbReference type="EMBL" id="HBJA01107252">
    <property type="protein sequence ID" value="CAE0825809.1"/>
    <property type="molecule type" value="Transcribed_RNA"/>
</dbReference>
<feature type="region of interest" description="Disordered" evidence="1">
    <location>
        <begin position="83"/>
        <end position="103"/>
    </location>
</feature>
<reference evidence="2" key="1">
    <citation type="submission" date="2021-01" db="EMBL/GenBank/DDBJ databases">
        <authorList>
            <person name="Corre E."/>
            <person name="Pelletier E."/>
            <person name="Niang G."/>
            <person name="Scheremetjew M."/>
            <person name="Finn R."/>
            <person name="Kale V."/>
            <person name="Holt S."/>
            <person name="Cochrane G."/>
            <person name="Meng A."/>
            <person name="Brown T."/>
            <person name="Cohen L."/>
        </authorList>
    </citation>
    <scope>NUCLEOTIDE SEQUENCE</scope>
    <source>
        <strain evidence="2">CCMP1594</strain>
    </source>
</reference>
<name>A0A7S4G5D1_9EUGL</name>
<evidence type="ECO:0000256" key="1">
    <source>
        <dbReference type="SAM" id="MobiDB-lite"/>
    </source>
</evidence>
<protein>
    <submittedName>
        <fullName evidence="2">Uncharacterized protein</fullName>
    </submittedName>
</protein>
<feature type="compositionally biased region" description="Polar residues" evidence="1">
    <location>
        <begin position="88"/>
        <end position="97"/>
    </location>
</feature>
<sequence length="103" mass="11193">MQSHHHCPPHISSLPATVMDVREAQSCTVPSTCSGVPWRRAPTQGHTPGYVRVVAHIWSMALSSTPSGKVHSGSGTGWMRLPRVQAARYSSRQQSTALRPPPE</sequence>
<dbReference type="AlphaFoldDB" id="A0A7S4G5D1"/>